<dbReference type="GO" id="GO:0004674">
    <property type="term" value="F:protein serine/threonine kinase activity"/>
    <property type="evidence" value="ECO:0007669"/>
    <property type="project" value="TreeGrafter"/>
</dbReference>
<protein>
    <submittedName>
        <fullName evidence="6">Type II toxin-antitoxin system HipA family toxin</fullName>
    </submittedName>
</protein>
<evidence type="ECO:0000313" key="6">
    <source>
        <dbReference type="EMBL" id="RRD03375.1"/>
    </source>
</evidence>
<name>A0A3P1T268_9ACTN</name>
<evidence type="ECO:0000256" key="3">
    <source>
        <dbReference type="ARBA" id="ARBA00022777"/>
    </source>
</evidence>
<feature type="domain" description="HipA-like C-terminal" evidence="4">
    <location>
        <begin position="136"/>
        <end position="374"/>
    </location>
</feature>
<dbReference type="AlphaFoldDB" id="A0A3P1T268"/>
<organism evidence="6 7">
    <name type="scientific">Arachnia propionica</name>
    <dbReference type="NCBI Taxonomy" id="1750"/>
    <lineage>
        <taxon>Bacteria</taxon>
        <taxon>Bacillati</taxon>
        <taxon>Actinomycetota</taxon>
        <taxon>Actinomycetes</taxon>
        <taxon>Propionibacteriales</taxon>
        <taxon>Propionibacteriaceae</taxon>
        <taxon>Arachnia</taxon>
    </lineage>
</organism>
<dbReference type="Pfam" id="PF07804">
    <property type="entry name" value="HipA_C"/>
    <property type="match status" value="1"/>
</dbReference>
<comment type="caution">
    <text evidence="6">The sequence shown here is derived from an EMBL/GenBank/DDBJ whole genome shotgun (WGS) entry which is preliminary data.</text>
</comment>
<dbReference type="InterPro" id="IPR012893">
    <property type="entry name" value="HipA-like_C"/>
</dbReference>
<dbReference type="OrthoDB" id="3182374at2"/>
<evidence type="ECO:0000256" key="2">
    <source>
        <dbReference type="ARBA" id="ARBA00022679"/>
    </source>
</evidence>
<keyword evidence="2" id="KW-0808">Transferase</keyword>
<dbReference type="EMBL" id="RQZG01000021">
    <property type="protein sequence ID" value="RRD03375.1"/>
    <property type="molecule type" value="Genomic_DNA"/>
</dbReference>
<gene>
    <name evidence="6" type="ORF">EII34_14380</name>
</gene>
<accession>A0A3P1T268</accession>
<comment type="similarity">
    <text evidence="1">Belongs to the HipA Ser/Thr kinase family.</text>
</comment>
<dbReference type="InterPro" id="IPR052028">
    <property type="entry name" value="HipA_Ser/Thr_kinase"/>
</dbReference>
<sequence>MNIKSFAVRVNGKTVAHLHLRDSFTWLTWQTGYWDDPDRPVLGLRFEENPEAEVKANQRLPPWFSNLLPEGILRQWVAEAVGISEQREMPLLVRLGTSLPGAVTIVPAEPDVDPTWQPQEITPPPPPTHGDGRFRFSLAGVALKFSMLQQGDRLTMPADGGEGDWIVKMPDATYPEVPVNEFTMMTLARHCGIEVPEIRLVHRDDLWDLPDAAWPRGQDLAYAIRRFDRTGNHRIHIEDLAQVRNFYPEDKYLGSFETAAALVRRGHDDASYLEFVRRLFFSCAIGNGDMHLKNTSLIYRDPRRPVISPVYDLVSTIPYVAPAPDDLGLRLGRSRRFEEVTPASFEVLARRIGASPEATMAAVAEVSARLPEAWHRTTDLLAPLPRHRTWLEHRIPEVSRRFSG</sequence>
<feature type="domain" description="HipA N-terminal subdomain 1" evidence="5">
    <location>
        <begin position="7"/>
        <end position="105"/>
    </location>
</feature>
<dbReference type="PANTHER" id="PTHR37419:SF1">
    <property type="entry name" value="SERINE_THREONINE-PROTEIN KINASE TOXIN HIPA"/>
    <property type="match status" value="1"/>
</dbReference>
<evidence type="ECO:0000313" key="7">
    <source>
        <dbReference type="Proteomes" id="UP000280819"/>
    </source>
</evidence>
<evidence type="ECO:0000259" key="4">
    <source>
        <dbReference type="Pfam" id="PF07804"/>
    </source>
</evidence>
<dbReference type="NCBIfam" id="TIGR03071">
    <property type="entry name" value="couple_hipA"/>
    <property type="match status" value="1"/>
</dbReference>
<dbReference type="PANTHER" id="PTHR37419">
    <property type="entry name" value="SERINE/THREONINE-PROTEIN KINASE TOXIN HIPA"/>
    <property type="match status" value="1"/>
</dbReference>
<proteinExistence type="inferred from homology"/>
<dbReference type="GO" id="GO:0005829">
    <property type="term" value="C:cytosol"/>
    <property type="evidence" value="ECO:0007669"/>
    <property type="project" value="TreeGrafter"/>
</dbReference>
<dbReference type="InterPro" id="IPR017508">
    <property type="entry name" value="HipA_N1"/>
</dbReference>
<evidence type="ECO:0000259" key="5">
    <source>
        <dbReference type="Pfam" id="PF13657"/>
    </source>
</evidence>
<dbReference type="Pfam" id="PF13657">
    <property type="entry name" value="Couple_hipA"/>
    <property type="match status" value="1"/>
</dbReference>
<dbReference type="Proteomes" id="UP000280819">
    <property type="component" value="Unassembled WGS sequence"/>
</dbReference>
<dbReference type="RefSeq" id="WP_124845867.1">
    <property type="nucleotide sequence ID" value="NZ_RQZG01000021.1"/>
</dbReference>
<reference evidence="6 7" key="1">
    <citation type="submission" date="2018-11" db="EMBL/GenBank/DDBJ databases">
        <title>Genomes From Bacteria Associated with the Canine Oral Cavity: a Test Case for Automated Genome-Based Taxonomic Assignment.</title>
        <authorList>
            <person name="Coil D.A."/>
            <person name="Jospin G."/>
            <person name="Darling A.E."/>
            <person name="Wallis C."/>
            <person name="Davis I.J."/>
            <person name="Harris S."/>
            <person name="Eisen J.A."/>
            <person name="Holcombe L.J."/>
            <person name="O'Flynn C."/>
        </authorList>
    </citation>
    <scope>NUCLEOTIDE SEQUENCE [LARGE SCALE GENOMIC DNA]</scope>
    <source>
        <strain evidence="6 7">OH887_COT-365</strain>
    </source>
</reference>
<keyword evidence="3" id="KW-0418">Kinase</keyword>
<evidence type="ECO:0000256" key="1">
    <source>
        <dbReference type="ARBA" id="ARBA00010164"/>
    </source>
</evidence>